<evidence type="ECO:0000256" key="2">
    <source>
        <dbReference type="SAM" id="MobiDB-lite"/>
    </source>
</evidence>
<keyword evidence="5" id="KW-1185">Reference proteome</keyword>
<proteinExistence type="predicted"/>
<dbReference type="PROSITE" id="PS00028">
    <property type="entry name" value="ZINC_FINGER_C2H2_1"/>
    <property type="match status" value="1"/>
</dbReference>
<feature type="compositionally biased region" description="Acidic residues" evidence="2">
    <location>
        <begin position="209"/>
        <end position="218"/>
    </location>
</feature>
<feature type="domain" description="C2H2-type" evidence="3">
    <location>
        <begin position="914"/>
        <end position="935"/>
    </location>
</feature>
<feature type="compositionally biased region" description="Acidic residues" evidence="2">
    <location>
        <begin position="557"/>
        <end position="578"/>
    </location>
</feature>
<feature type="region of interest" description="Disordered" evidence="2">
    <location>
        <begin position="103"/>
        <end position="309"/>
    </location>
</feature>
<feature type="region of interest" description="Disordered" evidence="2">
    <location>
        <begin position="868"/>
        <end position="907"/>
    </location>
</feature>
<dbReference type="InterPro" id="IPR013087">
    <property type="entry name" value="Znf_C2H2_type"/>
</dbReference>
<protein>
    <submittedName>
        <fullName evidence="4">MOG interacting and ectopic P-granules protein 1</fullName>
    </submittedName>
</protein>
<feature type="compositionally biased region" description="Polar residues" evidence="2">
    <location>
        <begin position="103"/>
        <end position="125"/>
    </location>
</feature>
<gene>
    <name evidence="4" type="primary">mep-1</name>
    <name evidence="4" type="ORF">EVAR_37251_1</name>
</gene>
<feature type="compositionally biased region" description="Pro residues" evidence="2">
    <location>
        <begin position="892"/>
        <end position="904"/>
    </location>
</feature>
<feature type="coiled-coil region" evidence="1">
    <location>
        <begin position="460"/>
        <end position="528"/>
    </location>
</feature>
<feature type="non-terminal residue" evidence="4">
    <location>
        <position position="957"/>
    </location>
</feature>
<feature type="region of interest" description="Disordered" evidence="2">
    <location>
        <begin position="531"/>
        <end position="580"/>
    </location>
</feature>
<feature type="compositionally biased region" description="Low complexity" evidence="2">
    <location>
        <begin position="78"/>
        <end position="89"/>
    </location>
</feature>
<organism evidence="4 5">
    <name type="scientific">Eumeta variegata</name>
    <name type="common">Bagworm moth</name>
    <name type="synonym">Eumeta japonica</name>
    <dbReference type="NCBI Taxonomy" id="151549"/>
    <lineage>
        <taxon>Eukaryota</taxon>
        <taxon>Metazoa</taxon>
        <taxon>Ecdysozoa</taxon>
        <taxon>Arthropoda</taxon>
        <taxon>Hexapoda</taxon>
        <taxon>Insecta</taxon>
        <taxon>Pterygota</taxon>
        <taxon>Neoptera</taxon>
        <taxon>Endopterygota</taxon>
        <taxon>Lepidoptera</taxon>
        <taxon>Glossata</taxon>
        <taxon>Ditrysia</taxon>
        <taxon>Tineoidea</taxon>
        <taxon>Psychidae</taxon>
        <taxon>Oiketicinae</taxon>
        <taxon>Eumeta</taxon>
    </lineage>
</organism>
<feature type="compositionally biased region" description="Acidic residues" evidence="2">
    <location>
        <begin position="300"/>
        <end position="309"/>
    </location>
</feature>
<feature type="compositionally biased region" description="Basic and acidic residues" evidence="2">
    <location>
        <begin position="267"/>
        <end position="285"/>
    </location>
</feature>
<evidence type="ECO:0000259" key="3">
    <source>
        <dbReference type="PROSITE" id="PS00028"/>
    </source>
</evidence>
<feature type="compositionally biased region" description="Basic and acidic residues" evidence="2">
    <location>
        <begin position="51"/>
        <end position="72"/>
    </location>
</feature>
<evidence type="ECO:0000256" key="1">
    <source>
        <dbReference type="SAM" id="Coils"/>
    </source>
</evidence>
<dbReference type="Proteomes" id="UP000299102">
    <property type="component" value="Unassembled WGS sequence"/>
</dbReference>
<feature type="region of interest" description="Disordered" evidence="2">
    <location>
        <begin position="1"/>
        <end position="89"/>
    </location>
</feature>
<accession>A0A4C2A3I5</accession>
<dbReference type="AlphaFoldDB" id="A0A4C2A3I5"/>
<dbReference type="SMART" id="SM00355">
    <property type="entry name" value="ZnF_C2H2"/>
    <property type="match status" value="4"/>
</dbReference>
<reference evidence="4 5" key="1">
    <citation type="journal article" date="2019" name="Commun. Biol.">
        <title>The bagworm genome reveals a unique fibroin gene that provides high tensile strength.</title>
        <authorList>
            <person name="Kono N."/>
            <person name="Nakamura H."/>
            <person name="Ohtoshi R."/>
            <person name="Tomita M."/>
            <person name="Numata K."/>
            <person name="Arakawa K."/>
        </authorList>
    </citation>
    <scope>NUCLEOTIDE SEQUENCE [LARGE SCALE GENOMIC DNA]</scope>
</reference>
<dbReference type="STRING" id="151549.A0A4C2A3I5"/>
<dbReference type="OrthoDB" id="6110130at2759"/>
<feature type="compositionally biased region" description="Basic and acidic residues" evidence="2">
    <location>
        <begin position="148"/>
        <end position="165"/>
    </location>
</feature>
<feature type="compositionally biased region" description="Basic and acidic residues" evidence="2">
    <location>
        <begin position="246"/>
        <end position="257"/>
    </location>
</feature>
<dbReference type="EMBL" id="BGZK01002420">
    <property type="protein sequence ID" value="GBP93803.1"/>
    <property type="molecule type" value="Genomic_DNA"/>
</dbReference>
<feature type="compositionally biased region" description="Polar residues" evidence="2">
    <location>
        <begin position="15"/>
        <end position="50"/>
    </location>
</feature>
<dbReference type="Gene3D" id="3.30.160.60">
    <property type="entry name" value="Classic Zinc Finger"/>
    <property type="match status" value="1"/>
</dbReference>
<sequence>MNGEVNGMEEPMDTSLPSSPAETINLKTGGTDTLTSDTVLTHCDNSNNTETSDHVDSDHSQDALDNDADHLHTSYSGNENSNDSNHQDSNSVRKLNIVPVENVNSIPNDNHCSNSNESYPESMDSSQHKQEIVHQVDVHVSNASSLHSNERSKIDDADLERDCEKIITANDDDEDSDDEVDSEEDSSEEEGSDSEEPRAEDTVSINSDSDADGGDETSQESHSKQKSDVVIVDQDNRSEGQSNDTRNAHSPEIHEIISDNEDCVLANDDKLNSENSEPKPEEALRRSSRAIKRKRYNEGENGDEESDIEEVTMEDPLNQFQNKNKPIVVNDTKELVEMASKQIKTNQGNSQKKEPTVVIIDTNSILSGKGPLPLQNKNSVATLPAMSTQNLYQSIAARGTTVTPVSGKQLTNSATQSATITQQPLILPSLTDDMFVVEAPSFIVPYVYEKPSIKPFREFVDMLGKEIEEIKAKEEKERLEKEKIEKEKRDKERRERGEYIEEEIEKEKEKEEVKEEEEVKEVKDVKEEVKEVLTPQIETPQKKKNDKKDRKRRRNEDDDDASWDGESTTDSEDEVLSDDENKIQVIKDKYDSIDEFKDLTTEKITTGKSDNYFDCSLGKFFINIGLNLVQEYVQHDLLKQQNRKLYKEKKAGHNTKPTETSISSLMKNLEFSKENNAPYVFKQKKCDFCTFKTESMLVMVHHLETPHMKNNVYKCNFCTFEIRSPHDILYHMEAEHNIRGRLERAPAYHQCANCPFEDNGKGKLVRHLIPCAKKFKPELNLAPPIEWEPPAKYLRASVGNNVGRPALNIGMMPGVVGSYRPRGRAPLGVPPRAAPVHGAPLVRGGIMMRHNAPNPVVMPNNYPIMQNNQTNKTPVVPPKTLHHQPSISITPLPRPPQPPQPQPPQHNKGTFVICEICDGYIKDLEQLRNHMQWIHKVKIHPKMIYNRPPLNCQKCQF</sequence>
<name>A0A4C2A3I5_EUMVA</name>
<evidence type="ECO:0000313" key="4">
    <source>
        <dbReference type="EMBL" id="GBP93803.1"/>
    </source>
</evidence>
<evidence type="ECO:0000313" key="5">
    <source>
        <dbReference type="Proteomes" id="UP000299102"/>
    </source>
</evidence>
<comment type="caution">
    <text evidence="4">The sequence shown here is derived from an EMBL/GenBank/DDBJ whole genome shotgun (WGS) entry which is preliminary data.</text>
</comment>
<keyword evidence="1" id="KW-0175">Coiled coil</keyword>
<feature type="compositionally biased region" description="Acidic residues" evidence="2">
    <location>
        <begin position="170"/>
        <end position="194"/>
    </location>
</feature>
<feature type="compositionally biased region" description="Basic and acidic residues" evidence="2">
    <location>
        <begin position="126"/>
        <end position="137"/>
    </location>
</feature>
<feature type="compositionally biased region" description="Basic residues" evidence="2">
    <location>
        <begin position="286"/>
        <end position="295"/>
    </location>
</feature>